<evidence type="ECO:0000256" key="2">
    <source>
        <dbReference type="PROSITE-ProRule" id="PRU00283"/>
    </source>
</evidence>
<comment type="similarity">
    <text evidence="2">Belongs to the TRAFAC class myosin-kinesin ATPase superfamily. Kinesin family.</text>
</comment>
<dbReference type="GO" id="GO:0008017">
    <property type="term" value="F:microtubule binding"/>
    <property type="evidence" value="ECO:0007669"/>
    <property type="project" value="InterPro"/>
</dbReference>
<accession>A0A0B2PI99</accession>
<reference evidence="4" key="1">
    <citation type="submission" date="2014-07" db="EMBL/GenBank/DDBJ databases">
        <title>Identification of a novel salt tolerance gene in wild soybean by whole-genome sequencing.</title>
        <authorList>
            <person name="Lam H.-M."/>
            <person name="Qi X."/>
            <person name="Li M.-W."/>
            <person name="Liu X."/>
            <person name="Xie M."/>
            <person name="Ni M."/>
            <person name="Xu X."/>
        </authorList>
    </citation>
    <scope>NUCLEOTIDE SEQUENCE [LARGE SCALE GENOMIC DNA]</scope>
    <source>
        <tissue evidence="4">Root</tissue>
    </source>
</reference>
<dbReference type="GO" id="GO:0005524">
    <property type="term" value="F:ATP binding"/>
    <property type="evidence" value="ECO:0007669"/>
    <property type="project" value="InterPro"/>
</dbReference>
<dbReference type="Gene3D" id="3.40.850.10">
    <property type="entry name" value="Kinesin motor domain"/>
    <property type="match status" value="1"/>
</dbReference>
<name>A0A0B2PI99_GLYSO</name>
<dbReference type="InterPro" id="IPR001752">
    <property type="entry name" value="Kinesin_motor_dom"/>
</dbReference>
<dbReference type="AlphaFoldDB" id="A0A0B2PI99"/>
<evidence type="ECO:0000256" key="1">
    <source>
        <dbReference type="ARBA" id="ARBA00023175"/>
    </source>
</evidence>
<keyword evidence="1" id="KW-0505">Motor protein</keyword>
<dbReference type="Proteomes" id="UP000053555">
    <property type="component" value="Unassembled WGS sequence"/>
</dbReference>
<dbReference type="PANTHER" id="PTHR47968:SF61">
    <property type="entry name" value="ATP-BINDING MICROTUBULE MOTOR FAMILY PROTEIN"/>
    <property type="match status" value="1"/>
</dbReference>
<dbReference type="Pfam" id="PF00225">
    <property type="entry name" value="Kinesin"/>
    <property type="match status" value="1"/>
</dbReference>
<dbReference type="GO" id="GO:0007018">
    <property type="term" value="P:microtubule-based movement"/>
    <property type="evidence" value="ECO:0007669"/>
    <property type="project" value="InterPro"/>
</dbReference>
<evidence type="ECO:0000313" key="4">
    <source>
        <dbReference type="EMBL" id="KHN07313.1"/>
    </source>
</evidence>
<protein>
    <submittedName>
        <fullName evidence="4">Kinesin heavy chain isoform 5C</fullName>
    </submittedName>
</protein>
<comment type="caution">
    <text evidence="2">Lacks conserved residue(s) required for the propagation of feature annotation.</text>
</comment>
<dbReference type="SMART" id="SM00129">
    <property type="entry name" value="KISc"/>
    <property type="match status" value="1"/>
</dbReference>
<gene>
    <name evidence="4" type="ORF">glysoja_027403</name>
</gene>
<dbReference type="InterPro" id="IPR027640">
    <property type="entry name" value="Kinesin-like_fam"/>
</dbReference>
<organism evidence="4">
    <name type="scientific">Glycine soja</name>
    <name type="common">Wild soybean</name>
    <dbReference type="NCBI Taxonomy" id="3848"/>
    <lineage>
        <taxon>Eukaryota</taxon>
        <taxon>Viridiplantae</taxon>
        <taxon>Streptophyta</taxon>
        <taxon>Embryophyta</taxon>
        <taxon>Tracheophyta</taxon>
        <taxon>Spermatophyta</taxon>
        <taxon>Magnoliopsida</taxon>
        <taxon>eudicotyledons</taxon>
        <taxon>Gunneridae</taxon>
        <taxon>Pentapetalae</taxon>
        <taxon>rosids</taxon>
        <taxon>fabids</taxon>
        <taxon>Fabales</taxon>
        <taxon>Fabaceae</taxon>
        <taxon>Papilionoideae</taxon>
        <taxon>50 kb inversion clade</taxon>
        <taxon>NPAAA clade</taxon>
        <taxon>indigoferoid/millettioid clade</taxon>
        <taxon>Phaseoleae</taxon>
        <taxon>Glycine</taxon>
        <taxon>Glycine subgen. Soja</taxon>
    </lineage>
</organism>
<sequence>MFFGGGFYVCGKLFRLLLFKEFSNFSRWGVLGISDRVFGERCNAKQVYEQGIKEVALSVLRASIFAYGQTSSGKTRTMSGITEYAHKDREFVIKFSAMEIYNEAVRDLLNAGATSLRILDDPEKWTVVEKLTEDTLTERRQLQQLPLLFGS</sequence>
<dbReference type="GO" id="GO:0003777">
    <property type="term" value="F:microtubule motor activity"/>
    <property type="evidence" value="ECO:0007669"/>
    <property type="project" value="InterPro"/>
</dbReference>
<feature type="domain" description="Kinesin motor" evidence="3">
    <location>
        <begin position="1"/>
        <end position="151"/>
    </location>
</feature>
<evidence type="ECO:0000259" key="3">
    <source>
        <dbReference type="PROSITE" id="PS50067"/>
    </source>
</evidence>
<proteinExistence type="inferred from homology"/>
<dbReference type="SUPFAM" id="SSF52540">
    <property type="entry name" value="P-loop containing nucleoside triphosphate hydrolases"/>
    <property type="match status" value="1"/>
</dbReference>
<dbReference type="PROSITE" id="PS50067">
    <property type="entry name" value="KINESIN_MOTOR_2"/>
    <property type="match status" value="1"/>
</dbReference>
<dbReference type="PANTHER" id="PTHR47968">
    <property type="entry name" value="CENTROMERE PROTEIN E"/>
    <property type="match status" value="1"/>
</dbReference>
<dbReference type="EMBL" id="KN667122">
    <property type="protein sequence ID" value="KHN07313.1"/>
    <property type="molecule type" value="Genomic_DNA"/>
</dbReference>
<dbReference type="InterPro" id="IPR036961">
    <property type="entry name" value="Kinesin_motor_dom_sf"/>
</dbReference>
<dbReference type="InterPro" id="IPR027417">
    <property type="entry name" value="P-loop_NTPase"/>
</dbReference>